<dbReference type="InterPro" id="IPR000792">
    <property type="entry name" value="Tscrpt_reg_LuxR_C"/>
</dbReference>
<evidence type="ECO:0000313" key="3">
    <source>
        <dbReference type="EMBL" id="MBB3188326.1"/>
    </source>
</evidence>
<dbReference type="InterPro" id="IPR011006">
    <property type="entry name" value="CheY-like_superfamily"/>
</dbReference>
<comment type="caution">
    <text evidence="3">The sequence shown here is derived from an EMBL/GenBank/DDBJ whole genome shotgun (WGS) entry which is preliminary data.</text>
</comment>
<dbReference type="RefSeq" id="WP_183414082.1">
    <property type="nucleotide sequence ID" value="NZ_JACHYB010000002.1"/>
</dbReference>
<feature type="domain" description="HTH luxR-type" evidence="2">
    <location>
        <begin position="143"/>
        <end position="208"/>
    </location>
</feature>
<dbReference type="SUPFAM" id="SSF46894">
    <property type="entry name" value="C-terminal effector domain of the bipartite response regulators"/>
    <property type="match status" value="1"/>
</dbReference>
<dbReference type="PRINTS" id="PR00038">
    <property type="entry name" value="HTHLUXR"/>
</dbReference>
<dbReference type="GO" id="GO:0003677">
    <property type="term" value="F:DNA binding"/>
    <property type="evidence" value="ECO:0007669"/>
    <property type="project" value="UniProtKB-KW"/>
</dbReference>
<dbReference type="InterPro" id="IPR016032">
    <property type="entry name" value="Sig_transdc_resp-reg_C-effctor"/>
</dbReference>
<dbReference type="PANTHER" id="PTHR43214:SF43">
    <property type="entry name" value="TWO-COMPONENT RESPONSE REGULATOR"/>
    <property type="match status" value="1"/>
</dbReference>
<evidence type="ECO:0000259" key="2">
    <source>
        <dbReference type="PROSITE" id="PS50043"/>
    </source>
</evidence>
<accession>A0A7W5DSX6</accession>
<gene>
    <name evidence="3" type="ORF">FHX64_002524</name>
</gene>
<sequence>MNKVAFILFDNQEITHLGIKTLLAKTFPSHVTTDVYTKSDLRTVLRQTSETIVILDYTLADFNDIGELLNMAQRYPLTRWIIFSDELSLEFLRRIDTSSETISVLLKEASLDECKTAIRLNIAQKRYLDERTIQTIAENNLDYSQNKPILSETEQSILRMMSLGKTTKEIAAEKNLSFHTINTHRKNIFHKLEVNNIHEATKYALRAGILSVAEYMI</sequence>
<proteinExistence type="predicted"/>
<dbReference type="PROSITE" id="PS50043">
    <property type="entry name" value="HTH_LUXR_2"/>
    <property type="match status" value="1"/>
</dbReference>
<dbReference type="GO" id="GO:0006355">
    <property type="term" value="P:regulation of DNA-templated transcription"/>
    <property type="evidence" value="ECO:0007669"/>
    <property type="project" value="InterPro"/>
</dbReference>
<reference evidence="3 4" key="1">
    <citation type="submission" date="2020-08" db="EMBL/GenBank/DDBJ databases">
        <title>Genomic Encyclopedia of Type Strains, Phase IV (KMG-IV): sequencing the most valuable type-strain genomes for metagenomic binning, comparative biology and taxonomic classification.</title>
        <authorList>
            <person name="Goeker M."/>
        </authorList>
    </citation>
    <scope>NUCLEOTIDE SEQUENCE [LARGE SCALE GENOMIC DNA]</scope>
    <source>
        <strain evidence="3 4">DSM 27471</strain>
    </source>
</reference>
<dbReference type="Proteomes" id="UP000544222">
    <property type="component" value="Unassembled WGS sequence"/>
</dbReference>
<dbReference type="Gene3D" id="3.40.50.2300">
    <property type="match status" value="1"/>
</dbReference>
<keyword evidence="1 3" id="KW-0238">DNA-binding</keyword>
<dbReference type="SUPFAM" id="SSF52172">
    <property type="entry name" value="CheY-like"/>
    <property type="match status" value="1"/>
</dbReference>
<protein>
    <submittedName>
        <fullName evidence="3">DNA-binding NarL/FixJ family response regulator</fullName>
    </submittedName>
</protein>
<organism evidence="3 4">
    <name type="scientific">Microbacter margulisiae</name>
    <dbReference type="NCBI Taxonomy" id="1350067"/>
    <lineage>
        <taxon>Bacteria</taxon>
        <taxon>Pseudomonadati</taxon>
        <taxon>Bacteroidota</taxon>
        <taxon>Bacteroidia</taxon>
        <taxon>Bacteroidales</taxon>
        <taxon>Porphyromonadaceae</taxon>
        <taxon>Microbacter</taxon>
    </lineage>
</organism>
<evidence type="ECO:0000313" key="4">
    <source>
        <dbReference type="Proteomes" id="UP000544222"/>
    </source>
</evidence>
<dbReference type="SMART" id="SM00421">
    <property type="entry name" value="HTH_LUXR"/>
    <property type="match status" value="1"/>
</dbReference>
<dbReference type="EMBL" id="JACHYB010000002">
    <property type="protein sequence ID" value="MBB3188326.1"/>
    <property type="molecule type" value="Genomic_DNA"/>
</dbReference>
<dbReference type="AlphaFoldDB" id="A0A7W5DSX6"/>
<dbReference type="PANTHER" id="PTHR43214">
    <property type="entry name" value="TWO-COMPONENT RESPONSE REGULATOR"/>
    <property type="match status" value="1"/>
</dbReference>
<keyword evidence="4" id="KW-1185">Reference proteome</keyword>
<name>A0A7W5DSX6_9PORP</name>
<dbReference type="CDD" id="cd06170">
    <property type="entry name" value="LuxR_C_like"/>
    <property type="match status" value="1"/>
</dbReference>
<evidence type="ECO:0000256" key="1">
    <source>
        <dbReference type="ARBA" id="ARBA00023125"/>
    </source>
</evidence>
<dbReference type="InterPro" id="IPR039420">
    <property type="entry name" value="WalR-like"/>
</dbReference>
<dbReference type="Pfam" id="PF00196">
    <property type="entry name" value="GerE"/>
    <property type="match status" value="1"/>
</dbReference>